<evidence type="ECO:0000313" key="3">
    <source>
        <dbReference type="Proteomes" id="UP000070188"/>
    </source>
</evidence>
<dbReference type="InterPro" id="IPR036388">
    <property type="entry name" value="WH-like_DNA-bd_sf"/>
</dbReference>
<dbReference type="PATRIC" id="fig|1469144.10.peg.894"/>
<dbReference type="InterPro" id="IPR036390">
    <property type="entry name" value="WH_DNA-bd_sf"/>
</dbReference>
<evidence type="ECO:0000259" key="1">
    <source>
        <dbReference type="PROSITE" id="PS50995"/>
    </source>
</evidence>
<feature type="domain" description="HTH marR-type" evidence="1">
    <location>
        <begin position="1"/>
        <end position="128"/>
    </location>
</feature>
<dbReference type="GO" id="GO:0003700">
    <property type="term" value="F:DNA-binding transcription factor activity"/>
    <property type="evidence" value="ECO:0007669"/>
    <property type="project" value="InterPro"/>
</dbReference>
<dbReference type="Gene3D" id="1.10.10.10">
    <property type="entry name" value="Winged helix-like DNA-binding domain superfamily/Winged helix DNA-binding domain"/>
    <property type="match status" value="1"/>
</dbReference>
<gene>
    <name evidence="2" type="ORF">LI90_781</name>
</gene>
<dbReference type="InterPro" id="IPR039422">
    <property type="entry name" value="MarR/SlyA-like"/>
</dbReference>
<dbReference type="SUPFAM" id="SSF46785">
    <property type="entry name" value="Winged helix' DNA-binding domain"/>
    <property type="match status" value="1"/>
</dbReference>
<evidence type="ECO:0000313" key="2">
    <source>
        <dbReference type="EMBL" id="KWW99147.1"/>
    </source>
</evidence>
<reference evidence="3" key="1">
    <citation type="submission" date="2015-04" db="EMBL/GenBank/DDBJ databases">
        <title>Physiological reanalysis, assessment of diazotrophy, and genome sequences of multiple isolates of Streptomyces thermoautotrophicus.</title>
        <authorList>
            <person name="MacKellar D.C."/>
            <person name="Lieber L."/>
            <person name="Norman J."/>
            <person name="Bolger A."/>
            <person name="Tobin C."/>
            <person name="Murray J.W."/>
            <person name="Chang R."/>
            <person name="Ford T."/>
            <person name="Nguyen P.Q."/>
            <person name="Woodward J."/>
            <person name="Permingeat H."/>
            <person name="Joshi N.S."/>
            <person name="Silver P.A."/>
            <person name="Usadel B."/>
            <person name="Rutherford A.W."/>
            <person name="Friesen M."/>
            <person name="Prell J."/>
        </authorList>
    </citation>
    <scope>NUCLEOTIDE SEQUENCE [LARGE SCALE GENOMIC DNA]</scope>
    <source>
        <strain evidence="3">H1</strain>
    </source>
</reference>
<dbReference type="PANTHER" id="PTHR33164">
    <property type="entry name" value="TRANSCRIPTIONAL REGULATOR, MARR FAMILY"/>
    <property type="match status" value="1"/>
</dbReference>
<dbReference type="SMART" id="SM00347">
    <property type="entry name" value="HTH_MARR"/>
    <property type="match status" value="1"/>
</dbReference>
<dbReference type="InterPro" id="IPR000835">
    <property type="entry name" value="HTH_MarR-typ"/>
</dbReference>
<dbReference type="RefSeq" id="WP_158009736.1">
    <property type="nucleotide sequence ID" value="NZ_JYIK01001114.1"/>
</dbReference>
<dbReference type="Pfam" id="PF12802">
    <property type="entry name" value="MarR_2"/>
    <property type="match status" value="1"/>
</dbReference>
<keyword evidence="3" id="KW-1185">Reference proteome</keyword>
<sequence length="145" mass="15165">MLPAIAVNLRLSALFESAGVDLTPNQLLCAMLIDESPDGRMSTGQIARQLSVSPPAATALVNRLVTAGLLARSRGEDRRVVWVSLTERGQAVVDGLRQGLATRISSVIGSMDRSAQEALVEALHQVAAFAHEIAAGDEPATGIPA</sequence>
<proteinExistence type="predicted"/>
<dbReference type="Proteomes" id="UP000070188">
    <property type="component" value="Unassembled WGS sequence"/>
</dbReference>
<name>A0A132MMQ7_9ACTN</name>
<dbReference type="AlphaFoldDB" id="A0A132MMQ7"/>
<dbReference type="EMBL" id="LAXD01000001">
    <property type="protein sequence ID" value="KWW99147.1"/>
    <property type="molecule type" value="Genomic_DNA"/>
</dbReference>
<dbReference type="PANTHER" id="PTHR33164:SF43">
    <property type="entry name" value="HTH-TYPE TRANSCRIPTIONAL REPRESSOR YETL"/>
    <property type="match status" value="1"/>
</dbReference>
<dbReference type="PROSITE" id="PS50995">
    <property type="entry name" value="HTH_MARR_2"/>
    <property type="match status" value="1"/>
</dbReference>
<organism evidence="2 3">
    <name type="scientific">Carbonactinospora thermoautotrophica</name>
    <dbReference type="NCBI Taxonomy" id="1469144"/>
    <lineage>
        <taxon>Bacteria</taxon>
        <taxon>Bacillati</taxon>
        <taxon>Actinomycetota</taxon>
        <taxon>Actinomycetes</taxon>
        <taxon>Kitasatosporales</taxon>
        <taxon>Carbonactinosporaceae</taxon>
        <taxon>Carbonactinospora</taxon>
    </lineage>
</organism>
<accession>A0A132MMQ7</accession>
<dbReference type="STRING" id="1469144.LI90_781"/>
<protein>
    <submittedName>
        <fullName evidence="2">Transcriptional regulator</fullName>
    </submittedName>
</protein>
<dbReference type="GO" id="GO:0006950">
    <property type="term" value="P:response to stress"/>
    <property type="evidence" value="ECO:0007669"/>
    <property type="project" value="TreeGrafter"/>
</dbReference>
<comment type="caution">
    <text evidence="2">The sequence shown here is derived from an EMBL/GenBank/DDBJ whole genome shotgun (WGS) entry which is preliminary data.</text>
</comment>